<dbReference type="SUPFAM" id="SSF81383">
    <property type="entry name" value="F-box domain"/>
    <property type="match status" value="1"/>
</dbReference>
<comment type="caution">
    <text evidence="3">The sequence shown here is derived from an EMBL/GenBank/DDBJ whole genome shotgun (WGS) entry which is preliminary data.</text>
</comment>
<keyword evidence="2" id="KW-0472">Membrane</keyword>
<keyword evidence="4" id="KW-1185">Reference proteome</keyword>
<dbReference type="Gramene" id="Psat04G0584200-T1">
    <property type="protein sequence ID" value="KAI5422559.1"/>
    <property type="gene ID" value="KIW84_045842"/>
</dbReference>
<evidence type="ECO:0000256" key="2">
    <source>
        <dbReference type="SAM" id="Phobius"/>
    </source>
</evidence>
<evidence type="ECO:0000313" key="4">
    <source>
        <dbReference type="Proteomes" id="UP001058974"/>
    </source>
</evidence>
<dbReference type="Gramene" id="PSAT_LOCUS15315_t1">
    <property type="protein sequence ID" value="CAL5195659.1"/>
    <property type="gene ID" value="PSAT_LOCUS15315"/>
</dbReference>
<protein>
    <recommendedName>
        <fullName evidence="5">F-box domain-containing protein</fullName>
    </recommendedName>
</protein>
<feature type="region of interest" description="Disordered" evidence="1">
    <location>
        <begin position="1"/>
        <end position="20"/>
    </location>
</feature>
<proteinExistence type="predicted"/>
<evidence type="ECO:0000313" key="3">
    <source>
        <dbReference type="EMBL" id="KAI5422559.1"/>
    </source>
</evidence>
<dbReference type="EMBL" id="JAMSHJ010000004">
    <property type="protein sequence ID" value="KAI5422559.1"/>
    <property type="molecule type" value="Genomic_DNA"/>
</dbReference>
<reference evidence="3 4" key="1">
    <citation type="journal article" date="2022" name="Nat. Genet.">
        <title>Improved pea reference genome and pan-genome highlight genomic features and evolutionary characteristics.</title>
        <authorList>
            <person name="Yang T."/>
            <person name="Liu R."/>
            <person name="Luo Y."/>
            <person name="Hu S."/>
            <person name="Wang D."/>
            <person name="Wang C."/>
            <person name="Pandey M.K."/>
            <person name="Ge S."/>
            <person name="Xu Q."/>
            <person name="Li N."/>
            <person name="Li G."/>
            <person name="Huang Y."/>
            <person name="Saxena R.K."/>
            <person name="Ji Y."/>
            <person name="Li M."/>
            <person name="Yan X."/>
            <person name="He Y."/>
            <person name="Liu Y."/>
            <person name="Wang X."/>
            <person name="Xiang C."/>
            <person name="Varshney R.K."/>
            <person name="Ding H."/>
            <person name="Gao S."/>
            <person name="Zong X."/>
        </authorList>
    </citation>
    <scope>NUCLEOTIDE SEQUENCE [LARGE SCALE GENOMIC DNA]</scope>
    <source>
        <strain evidence="3 4">cv. Zhongwan 6</strain>
    </source>
</reference>
<dbReference type="CDD" id="cd09917">
    <property type="entry name" value="F-box_SF"/>
    <property type="match status" value="1"/>
</dbReference>
<gene>
    <name evidence="3" type="ORF">KIW84_045842</name>
</gene>
<keyword evidence="2" id="KW-0812">Transmembrane</keyword>
<evidence type="ECO:0000256" key="1">
    <source>
        <dbReference type="SAM" id="MobiDB-lite"/>
    </source>
</evidence>
<dbReference type="OrthoDB" id="1918594at2759"/>
<dbReference type="PANTHER" id="PTHR31672">
    <property type="entry name" value="BNACNNG10540D PROTEIN"/>
    <property type="match status" value="1"/>
</dbReference>
<dbReference type="InterPro" id="IPR050796">
    <property type="entry name" value="SCF_F-box_component"/>
</dbReference>
<evidence type="ECO:0008006" key="5">
    <source>
        <dbReference type="Google" id="ProtNLM"/>
    </source>
</evidence>
<feature type="transmembrane region" description="Helical" evidence="2">
    <location>
        <begin position="176"/>
        <end position="195"/>
    </location>
</feature>
<dbReference type="InterPro" id="IPR036047">
    <property type="entry name" value="F-box-like_dom_sf"/>
</dbReference>
<dbReference type="AlphaFoldDB" id="A0A9D5AXR9"/>
<dbReference type="Proteomes" id="UP001058974">
    <property type="component" value="Chromosome 4"/>
</dbReference>
<keyword evidence="2" id="KW-1133">Transmembrane helix</keyword>
<accession>A0A9D5AXR9</accession>
<organism evidence="3 4">
    <name type="scientific">Pisum sativum</name>
    <name type="common">Garden pea</name>
    <name type="synonym">Lathyrus oleraceus</name>
    <dbReference type="NCBI Taxonomy" id="3888"/>
    <lineage>
        <taxon>Eukaryota</taxon>
        <taxon>Viridiplantae</taxon>
        <taxon>Streptophyta</taxon>
        <taxon>Embryophyta</taxon>
        <taxon>Tracheophyta</taxon>
        <taxon>Spermatophyta</taxon>
        <taxon>Magnoliopsida</taxon>
        <taxon>eudicotyledons</taxon>
        <taxon>Gunneridae</taxon>
        <taxon>Pentapetalae</taxon>
        <taxon>rosids</taxon>
        <taxon>fabids</taxon>
        <taxon>Fabales</taxon>
        <taxon>Fabaceae</taxon>
        <taxon>Papilionoideae</taxon>
        <taxon>50 kb inversion clade</taxon>
        <taxon>NPAAA clade</taxon>
        <taxon>Hologalegina</taxon>
        <taxon>IRL clade</taxon>
        <taxon>Fabeae</taxon>
        <taxon>Lathyrus</taxon>
    </lineage>
</organism>
<feature type="compositionally biased region" description="Basic and acidic residues" evidence="1">
    <location>
        <begin position="1"/>
        <end position="16"/>
    </location>
</feature>
<sequence>MNSDSKSQDHTDDKNMSENSNSCKVMSKLLLPQDLMLHIFHLLPIYCLIDSARYVSKHWADTFNQLDGRRLRSTPGILVENRLSKGNFYFLEFKDDVNAGFETIYLPTPPNMGFLMGTCHGILMLLAPDGHIFLVNPVLKCWLRLPRFYVSQCQSPLYIMNRCAIACVPHTAKFKLFFQDILIVPGAIFYVFYVLRVGTDNSWKEIARKEAPRDGHISWKPLYSGGNDLYWITSEGIIVFSVDKEIIVREYPLYVSLHRRTPNYLWTGTHISCILTKRSYKEYEIHLLDFDSGKWSLYHETGPFDYTTASGHNLIAPKVKFRLWINDQIIFTVDLTEKRITYLHFAYDVKTKQFTKIEDIDEGYYEAWLHTNTLVSLSTAPA</sequence>
<name>A0A9D5AXR9_PEA</name>